<dbReference type="InterPro" id="IPR013785">
    <property type="entry name" value="Aldolase_TIM"/>
</dbReference>
<dbReference type="PIRSF" id="PIRSF038992">
    <property type="entry name" value="Aldolase_Ia"/>
    <property type="match status" value="1"/>
</dbReference>
<dbReference type="Gene3D" id="3.20.20.70">
    <property type="entry name" value="Aldolase class I"/>
    <property type="match status" value="1"/>
</dbReference>
<comment type="caution">
    <text evidence="1">The sequence shown here is derived from an EMBL/GenBank/DDBJ whole genome shotgun (WGS) entry which is preliminary data.</text>
</comment>
<gene>
    <name evidence="1" type="ORF">AWC31_04110</name>
</gene>
<protein>
    <submittedName>
        <fullName evidence="1">Aldolase</fullName>
    </submittedName>
</protein>
<dbReference type="PANTHER" id="PTHR47916">
    <property type="entry name" value="FRUCTOSE-BISPHOSPHATE ALDOLASE CLASS 1"/>
    <property type="match status" value="1"/>
</dbReference>
<dbReference type="InterPro" id="IPR002915">
    <property type="entry name" value="DeoC/FbaB/LacD_aldolase"/>
</dbReference>
<dbReference type="SMART" id="SM01133">
    <property type="entry name" value="DeoC"/>
    <property type="match status" value="1"/>
</dbReference>
<name>A0A1X2EWD4_9MYCO</name>
<reference evidence="1 2" key="1">
    <citation type="submission" date="2016-01" db="EMBL/GenBank/DDBJ databases">
        <title>The new phylogeny of the genus Mycobacterium.</title>
        <authorList>
            <person name="Tarcisio F."/>
            <person name="Conor M."/>
            <person name="Antonella G."/>
            <person name="Elisabetta G."/>
            <person name="Giulia F.S."/>
            <person name="Sara T."/>
            <person name="Anna F."/>
            <person name="Clotilde B."/>
            <person name="Roberto B."/>
            <person name="Veronica D.S."/>
            <person name="Fabio R."/>
            <person name="Monica P."/>
            <person name="Olivier J."/>
            <person name="Enrico T."/>
            <person name="Nicola S."/>
        </authorList>
    </citation>
    <scope>NUCLEOTIDE SEQUENCE [LARGE SCALE GENOMIC DNA]</scope>
    <source>
        <strain evidence="1 2">ATCC 700010</strain>
    </source>
</reference>
<dbReference type="Proteomes" id="UP000193964">
    <property type="component" value="Unassembled WGS sequence"/>
</dbReference>
<dbReference type="AlphaFoldDB" id="A0A1X2EWD4"/>
<dbReference type="SUPFAM" id="SSF51569">
    <property type="entry name" value="Aldolase"/>
    <property type="match status" value="1"/>
</dbReference>
<dbReference type="Pfam" id="PF01791">
    <property type="entry name" value="DeoC"/>
    <property type="match status" value="1"/>
</dbReference>
<dbReference type="PANTHER" id="PTHR47916:SF1">
    <property type="entry name" value="3-HYDROXY-5-PHOSPHONOOXYPENTANE-2,4-DIONE THIOLASE"/>
    <property type="match status" value="1"/>
</dbReference>
<dbReference type="EMBL" id="LQQA01000032">
    <property type="protein sequence ID" value="ORX10493.1"/>
    <property type="molecule type" value="Genomic_DNA"/>
</dbReference>
<dbReference type="InterPro" id="IPR050456">
    <property type="entry name" value="DeoC/FbaB_aldolase"/>
</dbReference>
<organism evidence="1 2">
    <name type="scientific">Mycolicibacterium wolinskyi</name>
    <dbReference type="NCBI Taxonomy" id="59750"/>
    <lineage>
        <taxon>Bacteria</taxon>
        <taxon>Bacillati</taxon>
        <taxon>Actinomycetota</taxon>
        <taxon>Actinomycetes</taxon>
        <taxon>Mycobacteriales</taxon>
        <taxon>Mycobacteriaceae</taxon>
        <taxon>Mycolicibacterium</taxon>
    </lineage>
</organism>
<proteinExistence type="predicted"/>
<dbReference type="InterPro" id="IPR041720">
    <property type="entry name" value="FbaB-like"/>
</dbReference>
<accession>A0A1X2EWD4</accession>
<sequence length="284" mass="29871">MSNADLLPRLQRLLGEDGRLLDVAIDHGAVNEPALLGGISDMRAALETLRAAGPDAIQLTPGMARLLAGRRSSADPRLVLRTDVSNVYGAAVPRSPSCELLPGAVTTALRIDAACVVANLLLLPDQPELHSQCVRNVGALREECERVGMPLMVEPLVMAPNETAGGYQVDGDLDRITALVRQAAELGADVIKADPCSVPAEFHRVITAASGVPVLVRGGGRAPDTEILERTVAIMRQGAIGIVYGRNIFQHPNPAAMVAALMAVVHDDVDAPTAAELLHRHSAA</sequence>
<evidence type="ECO:0000313" key="2">
    <source>
        <dbReference type="Proteomes" id="UP000193964"/>
    </source>
</evidence>
<dbReference type="RefSeq" id="WP_085147879.1">
    <property type="nucleotide sequence ID" value="NZ_JACKUA010000026.1"/>
</dbReference>
<evidence type="ECO:0000313" key="1">
    <source>
        <dbReference type="EMBL" id="ORX10493.1"/>
    </source>
</evidence>
<dbReference type="OrthoDB" id="9771504at2"/>
<dbReference type="GO" id="GO:0004332">
    <property type="term" value="F:fructose-bisphosphate aldolase activity"/>
    <property type="evidence" value="ECO:0007669"/>
    <property type="project" value="InterPro"/>
</dbReference>